<evidence type="ECO:0000256" key="2">
    <source>
        <dbReference type="ARBA" id="ARBA00022801"/>
    </source>
</evidence>
<evidence type="ECO:0000259" key="3">
    <source>
        <dbReference type="Pfam" id="PF07687"/>
    </source>
</evidence>
<dbReference type="PANTHER" id="PTHR43808">
    <property type="entry name" value="ACETYLORNITHINE DEACETYLASE"/>
    <property type="match status" value="1"/>
</dbReference>
<sequence>MKKILPLTKKLISIKSTPDNKKALEEILNLALSNLRGYKTEIFERNGFKSALVYNTPKRPEKFRIILNGHLDIIPGKENQYLPRIKGNRLYGVGSMDMKANVACLMTVFKDVADKVNYPLGLQLVTDEEIGGFHGTKYQIEKGVRAEFVVVGESTDLNIKNRAKGILWAKISAKGKTAHGAYPWRGENAIWKMNEFLNCLKRQYPVLKKEKWVTTVNVASIGTGNKALNKIPDNCEVWLDLRYVPEDAKTIMGDLRRLLSGELKMEVVAQEPAMLTDENNPHLQLLKRETERAVGKKVRILSANGSSDARHFTSVNCPGVEFGPVGGGISSDEEWVDVPGLETYCRVLEKFLLEGIS</sequence>
<dbReference type="PANTHER" id="PTHR43808:SF31">
    <property type="entry name" value="N-ACETYL-L-CITRULLINE DEACETYLASE"/>
    <property type="match status" value="1"/>
</dbReference>
<keyword evidence="1" id="KW-0479">Metal-binding</keyword>
<dbReference type="AlphaFoldDB" id="A0A1F6BTR3"/>
<dbReference type="EMBL" id="MFKG01000018">
    <property type="protein sequence ID" value="OGG40311.1"/>
    <property type="molecule type" value="Genomic_DNA"/>
</dbReference>
<accession>A0A1F6BTR3</accession>
<protein>
    <recommendedName>
        <fullName evidence="3">Peptidase M20 dimerisation domain-containing protein</fullName>
    </recommendedName>
</protein>
<dbReference type="GO" id="GO:0046872">
    <property type="term" value="F:metal ion binding"/>
    <property type="evidence" value="ECO:0007669"/>
    <property type="project" value="UniProtKB-KW"/>
</dbReference>
<dbReference type="Pfam" id="PF07687">
    <property type="entry name" value="M20_dimer"/>
    <property type="match status" value="1"/>
</dbReference>
<keyword evidence="2" id="KW-0378">Hydrolase</keyword>
<dbReference type="Gene3D" id="3.30.70.360">
    <property type="match status" value="1"/>
</dbReference>
<dbReference type="InterPro" id="IPR002933">
    <property type="entry name" value="Peptidase_M20"/>
</dbReference>
<dbReference type="SUPFAM" id="SSF55031">
    <property type="entry name" value="Bacterial exopeptidase dimerisation domain"/>
    <property type="match status" value="1"/>
</dbReference>
<name>A0A1F6BTR3_9BACT</name>
<gene>
    <name evidence="4" type="ORF">A2116_00960</name>
</gene>
<dbReference type="SUPFAM" id="SSF53187">
    <property type="entry name" value="Zn-dependent exopeptidases"/>
    <property type="match status" value="1"/>
</dbReference>
<comment type="caution">
    <text evidence="4">The sequence shown here is derived from an EMBL/GenBank/DDBJ whole genome shotgun (WGS) entry which is preliminary data.</text>
</comment>
<evidence type="ECO:0000313" key="5">
    <source>
        <dbReference type="Proteomes" id="UP000179368"/>
    </source>
</evidence>
<reference evidence="4 5" key="1">
    <citation type="journal article" date="2016" name="Nat. Commun.">
        <title>Thousands of microbial genomes shed light on interconnected biogeochemical processes in an aquifer system.</title>
        <authorList>
            <person name="Anantharaman K."/>
            <person name="Brown C.T."/>
            <person name="Hug L.A."/>
            <person name="Sharon I."/>
            <person name="Castelle C.J."/>
            <person name="Probst A.J."/>
            <person name="Thomas B.C."/>
            <person name="Singh A."/>
            <person name="Wilkins M.J."/>
            <person name="Karaoz U."/>
            <person name="Brodie E.L."/>
            <person name="Williams K.H."/>
            <person name="Hubbard S.S."/>
            <person name="Banfield J.F."/>
        </authorList>
    </citation>
    <scope>NUCLEOTIDE SEQUENCE [LARGE SCALE GENOMIC DNA]</scope>
</reference>
<dbReference type="InterPro" id="IPR050072">
    <property type="entry name" value="Peptidase_M20A"/>
</dbReference>
<dbReference type="GO" id="GO:0008777">
    <property type="term" value="F:acetylornithine deacetylase activity"/>
    <property type="evidence" value="ECO:0007669"/>
    <property type="project" value="TreeGrafter"/>
</dbReference>
<dbReference type="Proteomes" id="UP000179368">
    <property type="component" value="Unassembled WGS sequence"/>
</dbReference>
<organism evidence="4 5">
    <name type="scientific">Candidatus Jorgensenbacteria bacterium GWA1_49_17</name>
    <dbReference type="NCBI Taxonomy" id="1798467"/>
    <lineage>
        <taxon>Bacteria</taxon>
        <taxon>Candidatus Joergenseniibacteriota</taxon>
    </lineage>
</organism>
<dbReference type="InterPro" id="IPR011650">
    <property type="entry name" value="Peptidase_M20_dimer"/>
</dbReference>
<dbReference type="InterPro" id="IPR036264">
    <property type="entry name" value="Bact_exopeptidase_dim_dom"/>
</dbReference>
<dbReference type="Gene3D" id="3.40.630.10">
    <property type="entry name" value="Zn peptidases"/>
    <property type="match status" value="1"/>
</dbReference>
<dbReference type="GO" id="GO:0006526">
    <property type="term" value="P:L-arginine biosynthetic process"/>
    <property type="evidence" value="ECO:0007669"/>
    <property type="project" value="TreeGrafter"/>
</dbReference>
<proteinExistence type="predicted"/>
<dbReference type="Pfam" id="PF01546">
    <property type="entry name" value="Peptidase_M20"/>
    <property type="match status" value="1"/>
</dbReference>
<feature type="domain" description="Peptidase M20 dimerisation" evidence="3">
    <location>
        <begin position="163"/>
        <end position="262"/>
    </location>
</feature>
<evidence type="ECO:0000313" key="4">
    <source>
        <dbReference type="EMBL" id="OGG40311.1"/>
    </source>
</evidence>
<evidence type="ECO:0000256" key="1">
    <source>
        <dbReference type="ARBA" id="ARBA00022723"/>
    </source>
</evidence>